<keyword evidence="1" id="KW-1133">Transmembrane helix</keyword>
<keyword evidence="3" id="KW-1185">Reference proteome</keyword>
<dbReference type="AlphaFoldDB" id="G0QMK5"/>
<evidence type="ECO:0000313" key="2">
    <source>
        <dbReference type="EMBL" id="EGR33571.1"/>
    </source>
</evidence>
<feature type="transmembrane region" description="Helical" evidence="1">
    <location>
        <begin position="191"/>
        <end position="212"/>
    </location>
</feature>
<evidence type="ECO:0008006" key="4">
    <source>
        <dbReference type="Google" id="ProtNLM"/>
    </source>
</evidence>
<dbReference type="InParanoid" id="G0QMK5"/>
<proteinExistence type="predicted"/>
<evidence type="ECO:0000256" key="1">
    <source>
        <dbReference type="SAM" id="Phobius"/>
    </source>
</evidence>
<dbReference type="EMBL" id="GL983424">
    <property type="protein sequence ID" value="EGR33571.1"/>
    <property type="molecule type" value="Genomic_DNA"/>
</dbReference>
<accession>G0QMK5</accession>
<evidence type="ECO:0000313" key="3">
    <source>
        <dbReference type="Proteomes" id="UP000008983"/>
    </source>
</evidence>
<reference evidence="2 3" key="1">
    <citation type="submission" date="2011-07" db="EMBL/GenBank/DDBJ databases">
        <authorList>
            <person name="Coyne R."/>
            <person name="Brami D."/>
            <person name="Johnson J."/>
            <person name="Hostetler J."/>
            <person name="Hannick L."/>
            <person name="Clark T."/>
            <person name="Cassidy-Hanley D."/>
            <person name="Inman J."/>
        </authorList>
    </citation>
    <scope>NUCLEOTIDE SEQUENCE [LARGE SCALE GENOMIC DNA]</scope>
    <source>
        <strain evidence="2 3">G5</strain>
    </source>
</reference>
<protein>
    <recommendedName>
        <fullName evidence="4">Transmembrane protein</fullName>
    </recommendedName>
</protein>
<dbReference type="GeneID" id="14909744"/>
<sequence>MNYNAIHKNAYQKILQEMKYTEMMPDQQVLVCLKSMERKIQYMQKTYHIFQSFFQTIKIYIGIWTLFYFIFYAKTTPKDPILSVIFQKIKTVKKVIIYRAFQFSHVIKEKDMENSLFLFPMNFLLQKIKQELQKDLCQIWEEEAMKTGGFKELLDLFSQSLKISSSQLKKLQKELILETKMSFGLLNKKDLLNMLILNLFYVLMIFFQIKFITKLEIQVFWLNL</sequence>
<gene>
    <name evidence="2" type="ORF">IMG5_049470</name>
</gene>
<dbReference type="RefSeq" id="XP_004037557.1">
    <property type="nucleotide sequence ID" value="XM_004037509.1"/>
</dbReference>
<organism evidence="2 3">
    <name type="scientific">Ichthyophthirius multifiliis</name>
    <name type="common">White spot disease agent</name>
    <name type="synonym">Ich</name>
    <dbReference type="NCBI Taxonomy" id="5932"/>
    <lineage>
        <taxon>Eukaryota</taxon>
        <taxon>Sar</taxon>
        <taxon>Alveolata</taxon>
        <taxon>Ciliophora</taxon>
        <taxon>Intramacronucleata</taxon>
        <taxon>Oligohymenophorea</taxon>
        <taxon>Hymenostomatida</taxon>
        <taxon>Ophryoglenina</taxon>
        <taxon>Ichthyophthirius</taxon>
    </lineage>
</organism>
<feature type="transmembrane region" description="Helical" evidence="1">
    <location>
        <begin position="53"/>
        <end position="73"/>
    </location>
</feature>
<dbReference type="Proteomes" id="UP000008983">
    <property type="component" value="Unassembled WGS sequence"/>
</dbReference>
<name>G0QMK5_ICHMU</name>
<keyword evidence="1" id="KW-0812">Transmembrane</keyword>
<keyword evidence="1" id="KW-0472">Membrane</keyword>